<dbReference type="InterPro" id="IPR036291">
    <property type="entry name" value="NAD(P)-bd_dom_sf"/>
</dbReference>
<organism evidence="6 7">
    <name type="scientific">Metabacillus sediminis</name>
    <dbReference type="NCBI Taxonomy" id="3117746"/>
    <lineage>
        <taxon>Bacteria</taxon>
        <taxon>Bacillati</taxon>
        <taxon>Bacillota</taxon>
        <taxon>Bacilli</taxon>
        <taxon>Bacillales</taxon>
        <taxon>Bacillaceae</taxon>
        <taxon>Metabacillus</taxon>
    </lineage>
</organism>
<gene>
    <name evidence="6" type="ORF">WCV65_11130</name>
</gene>
<dbReference type="InterPro" id="IPR002347">
    <property type="entry name" value="SDR_fam"/>
</dbReference>
<dbReference type="PANTHER" id="PTHR44085">
    <property type="entry name" value="SEPIAPTERIN REDUCTASE"/>
    <property type="match status" value="1"/>
</dbReference>
<reference evidence="6 7" key="1">
    <citation type="submission" date="2024-02" db="EMBL/GenBank/DDBJ databases">
        <title>Seven novel Bacillus-like species.</title>
        <authorList>
            <person name="Liu G."/>
        </authorList>
    </citation>
    <scope>NUCLEOTIDE SEQUENCE [LARGE SCALE GENOMIC DNA]</scope>
    <source>
        <strain evidence="6 7">FJAT-52054</strain>
    </source>
</reference>
<dbReference type="PRINTS" id="PR00081">
    <property type="entry name" value="GDHRDH"/>
</dbReference>
<dbReference type="Pfam" id="PF00106">
    <property type="entry name" value="adh_short"/>
    <property type="match status" value="1"/>
</dbReference>
<dbReference type="GO" id="GO:0016491">
    <property type="term" value="F:oxidoreductase activity"/>
    <property type="evidence" value="ECO:0007669"/>
    <property type="project" value="UniProtKB-KW"/>
</dbReference>
<accession>A0ABZ2NC72</accession>
<dbReference type="InterPro" id="IPR051721">
    <property type="entry name" value="Biopterin_syn/organic_redct"/>
</dbReference>
<dbReference type="EMBL" id="CP147407">
    <property type="protein sequence ID" value="WXB95134.1"/>
    <property type="molecule type" value="Genomic_DNA"/>
</dbReference>
<comment type="subcellular location">
    <subcellularLocation>
        <location evidence="1">Cytoplasm</location>
    </subcellularLocation>
</comment>
<dbReference type="NCBIfam" id="NF005381">
    <property type="entry name" value="PRK06924.1"/>
    <property type="match status" value="1"/>
</dbReference>
<protein>
    <submittedName>
        <fullName evidence="6">(S)-benzoin forming benzil reductase</fullName>
        <ecNumber evidence="6">1.1.1.320</ecNumber>
    </submittedName>
</protein>
<evidence type="ECO:0000256" key="2">
    <source>
        <dbReference type="ARBA" id="ARBA00006484"/>
    </source>
</evidence>
<dbReference type="RefSeq" id="WP_338776473.1">
    <property type="nucleotide sequence ID" value="NZ_CP147407.1"/>
</dbReference>
<keyword evidence="3" id="KW-0963">Cytoplasm</keyword>
<dbReference type="SUPFAM" id="SSF51735">
    <property type="entry name" value="NAD(P)-binding Rossmann-fold domains"/>
    <property type="match status" value="1"/>
</dbReference>
<keyword evidence="5 6" id="KW-0560">Oxidoreductase</keyword>
<dbReference type="InterPro" id="IPR020904">
    <property type="entry name" value="Sc_DH/Rdtase_CS"/>
</dbReference>
<evidence type="ECO:0000313" key="6">
    <source>
        <dbReference type="EMBL" id="WXB95134.1"/>
    </source>
</evidence>
<evidence type="ECO:0000313" key="7">
    <source>
        <dbReference type="Proteomes" id="UP001377337"/>
    </source>
</evidence>
<dbReference type="EC" id="1.1.1.320" evidence="6"/>
<evidence type="ECO:0000256" key="4">
    <source>
        <dbReference type="ARBA" id="ARBA00022857"/>
    </source>
</evidence>
<evidence type="ECO:0000256" key="5">
    <source>
        <dbReference type="ARBA" id="ARBA00023002"/>
    </source>
</evidence>
<evidence type="ECO:0000256" key="3">
    <source>
        <dbReference type="ARBA" id="ARBA00022490"/>
    </source>
</evidence>
<keyword evidence="4" id="KW-0521">NADP</keyword>
<proteinExistence type="inferred from homology"/>
<keyword evidence="7" id="KW-1185">Reference proteome</keyword>
<dbReference type="Gene3D" id="3.40.50.720">
    <property type="entry name" value="NAD(P)-binding Rossmann-like Domain"/>
    <property type="match status" value="1"/>
</dbReference>
<sequence>MKTFIITGTSRGLGEELASQLLNTAHHVICLSRSKSEFLQQKAEEKKAPFLEIEADLSNAESIPDLMEHIFSSIRFENLQGIYLLNNAGTVQPVVPAELASAGEMVQNISVNLIAPMVLTSEFIKRTADIPAEKRIMNISSGAARKSYEGWSSYCSSKAGLDHFSRCIAEEQKQRTNGIKCVSIAPGVVDTSMQEHIRSLEEGKFPQQNRFIKLKEEGKLYSPSFAAEKLLTVLFDDHFGSEVIMDIRDA</sequence>
<dbReference type="Proteomes" id="UP001377337">
    <property type="component" value="Chromosome"/>
</dbReference>
<name>A0ABZ2NC72_9BACI</name>
<dbReference type="PANTHER" id="PTHR44085:SF2">
    <property type="entry name" value="SEPIAPTERIN REDUCTASE"/>
    <property type="match status" value="1"/>
</dbReference>
<evidence type="ECO:0000256" key="1">
    <source>
        <dbReference type="ARBA" id="ARBA00004496"/>
    </source>
</evidence>
<dbReference type="PROSITE" id="PS00061">
    <property type="entry name" value="ADH_SHORT"/>
    <property type="match status" value="1"/>
</dbReference>
<comment type="similarity">
    <text evidence="2">Belongs to the short-chain dehydrogenases/reductases (SDR) family.</text>
</comment>